<dbReference type="Pfam" id="PF03235">
    <property type="entry name" value="GmrSD_N"/>
    <property type="match status" value="1"/>
</dbReference>
<proteinExistence type="predicted"/>
<keyword evidence="4" id="KW-1185">Reference proteome</keyword>
<accession>A0ABV6V935</accession>
<gene>
    <name evidence="3" type="ORF">ACEZDG_13200</name>
</gene>
<feature type="domain" description="GmrSD restriction endonucleases N-terminal" evidence="2">
    <location>
        <begin position="41"/>
        <end position="204"/>
    </location>
</feature>
<evidence type="ECO:0000313" key="4">
    <source>
        <dbReference type="Proteomes" id="UP001592582"/>
    </source>
</evidence>
<reference evidence="3 4" key="1">
    <citation type="submission" date="2024-09" db="EMBL/GenBank/DDBJ databases">
        <authorList>
            <person name="Lee S.D."/>
        </authorList>
    </citation>
    <scope>NUCLEOTIDE SEQUENCE [LARGE SCALE GENOMIC DNA]</scope>
    <source>
        <strain evidence="3 4">N1-1</strain>
    </source>
</reference>
<dbReference type="PANTHER" id="PTHR39639">
    <property type="entry name" value="CHROMOSOME 16, WHOLE GENOME SHOTGUN SEQUENCE"/>
    <property type="match status" value="1"/>
</dbReference>
<dbReference type="InterPro" id="IPR004919">
    <property type="entry name" value="GmrSD_N"/>
</dbReference>
<evidence type="ECO:0000256" key="1">
    <source>
        <dbReference type="SAM" id="MobiDB-lite"/>
    </source>
</evidence>
<evidence type="ECO:0000259" key="2">
    <source>
        <dbReference type="Pfam" id="PF03235"/>
    </source>
</evidence>
<dbReference type="RefSeq" id="WP_380507491.1">
    <property type="nucleotide sequence ID" value="NZ_JBHEZX010000005.1"/>
</dbReference>
<dbReference type="PANTHER" id="PTHR39639:SF1">
    <property type="entry name" value="DUF262 DOMAIN-CONTAINING PROTEIN"/>
    <property type="match status" value="1"/>
</dbReference>
<dbReference type="EMBL" id="JBHEZX010000005">
    <property type="protein sequence ID" value="MFC1410225.1"/>
    <property type="molecule type" value="Genomic_DNA"/>
</dbReference>
<protein>
    <submittedName>
        <fullName evidence="3">DUF262 domain-containing protein</fullName>
    </submittedName>
</protein>
<sequence length="405" mass="46573">MNTQPDWDDVDGEENSNPEEVRSVDITRTVVTDTDWTAETILSQLRRGNIQLNPRFQRRDAWDKTRKSRFIESLILGLPIPQIVLAEDRNRRGKFIVLDGKQRLLTLQQFAVGSSISSADSDSETLQGFGLTGLEVRSDLRLVTLKRLEDSPELVDDLNAFLNQTIRTVVVRSWPNEEFLNLVFLRLNTGSVRLSPQELRQALHPGPFTDYLDDKASASTSLQKALRLDKPDFRMRDVEVLLRYFAFEFFLEDYSGNLKRFLDNTVNSLNDSWVECREKIEGLARSCEIAIETTFEVFGDQAFYRWSYGGYEGRFNRAVFDIMTFYFSKKDVREKVSGREEFVRAAFERICAGNRQFVESIQTTTKTTEATQRRLSIWGQALGEAIEMDLSVPALVENRLVLPSE</sequence>
<organism evidence="3 4">
    <name type="scientific">Streptacidiphilus alkalitolerans</name>
    <dbReference type="NCBI Taxonomy" id="3342712"/>
    <lineage>
        <taxon>Bacteria</taxon>
        <taxon>Bacillati</taxon>
        <taxon>Actinomycetota</taxon>
        <taxon>Actinomycetes</taxon>
        <taxon>Kitasatosporales</taxon>
        <taxon>Streptomycetaceae</taxon>
        <taxon>Streptacidiphilus</taxon>
    </lineage>
</organism>
<name>A0ABV6V935_9ACTN</name>
<feature type="compositionally biased region" description="Acidic residues" evidence="1">
    <location>
        <begin position="1"/>
        <end position="17"/>
    </location>
</feature>
<evidence type="ECO:0000313" key="3">
    <source>
        <dbReference type="EMBL" id="MFC1410225.1"/>
    </source>
</evidence>
<feature type="region of interest" description="Disordered" evidence="1">
    <location>
        <begin position="1"/>
        <end position="21"/>
    </location>
</feature>
<dbReference type="Proteomes" id="UP001592582">
    <property type="component" value="Unassembled WGS sequence"/>
</dbReference>
<comment type="caution">
    <text evidence="3">The sequence shown here is derived from an EMBL/GenBank/DDBJ whole genome shotgun (WGS) entry which is preliminary data.</text>
</comment>